<evidence type="ECO:0000256" key="13">
    <source>
        <dbReference type="RuleBase" id="RU003785"/>
    </source>
</evidence>
<gene>
    <name evidence="10 14" type="primary">miaA</name>
    <name evidence="14" type="ORF">N7Z68_05735</name>
</gene>
<evidence type="ECO:0000256" key="12">
    <source>
        <dbReference type="RuleBase" id="RU003784"/>
    </source>
</evidence>
<keyword evidence="4 10" id="KW-0808">Transferase</keyword>
<dbReference type="GO" id="GO:0052381">
    <property type="term" value="F:tRNA dimethylallyltransferase activity"/>
    <property type="evidence" value="ECO:0007669"/>
    <property type="project" value="UniProtKB-EC"/>
</dbReference>
<feature type="binding site" evidence="10">
    <location>
        <begin position="12"/>
        <end position="17"/>
    </location>
    <ligand>
        <name>substrate</name>
    </ligand>
</feature>
<evidence type="ECO:0000256" key="2">
    <source>
        <dbReference type="ARBA" id="ARBA00003213"/>
    </source>
</evidence>
<name>A0ABT5VBN9_9BACI</name>
<comment type="function">
    <text evidence="2 10 12">Catalyzes the transfer of a dimethylallyl group onto the adenine at position 37 in tRNAs that read codons beginning with uridine, leading to the formation of N6-(dimethylallyl)adenosine (i(6)A).</text>
</comment>
<dbReference type="Proteomes" id="UP001148125">
    <property type="component" value="Unassembled WGS sequence"/>
</dbReference>
<evidence type="ECO:0000256" key="11">
    <source>
        <dbReference type="RuleBase" id="RU003783"/>
    </source>
</evidence>
<dbReference type="InterPro" id="IPR027417">
    <property type="entry name" value="P-loop_NTPase"/>
</dbReference>
<reference evidence="14" key="1">
    <citation type="submission" date="2024-05" db="EMBL/GenBank/DDBJ databases">
        <title>Alkalihalobacillus sp. strain MEB203 novel alkaliphilic bacterium from Lonar Lake, India.</title>
        <authorList>
            <person name="Joshi A."/>
            <person name="Thite S."/>
            <person name="Mengade P."/>
        </authorList>
    </citation>
    <scope>NUCLEOTIDE SEQUENCE</scope>
    <source>
        <strain evidence="14">MEB 203</strain>
    </source>
</reference>
<evidence type="ECO:0000256" key="10">
    <source>
        <dbReference type="HAMAP-Rule" id="MF_00185"/>
    </source>
</evidence>
<feature type="site" description="Interaction with substrate tRNA" evidence="10">
    <location>
        <position position="101"/>
    </location>
</feature>
<dbReference type="SUPFAM" id="SSF52540">
    <property type="entry name" value="P-loop containing nucleoside triphosphate hydrolases"/>
    <property type="match status" value="2"/>
</dbReference>
<dbReference type="InterPro" id="IPR018022">
    <property type="entry name" value="IPT"/>
</dbReference>
<comment type="cofactor">
    <cofactor evidence="1 10">
        <name>Mg(2+)</name>
        <dbReference type="ChEBI" id="CHEBI:18420"/>
    </cofactor>
</comment>
<comment type="caution">
    <text evidence="10">Lacks conserved residue(s) required for the propagation of feature annotation.</text>
</comment>
<sequence length="315" mass="36683">MKEKLVVIVGPTAVGKTKMGIELAKRFNGEIISGDSMQIYKEMDIGTAKVTIEEMDGIPHHLIDIKEPTEPFSVAEFKGYVQPLIKSLNAQGKLPFIVGGTGLYINSVIQDYNFADTSTDFKFREEMEKFVEEHGVEQLHQQLRVVDPVSYNAIHPNNYRRVIRALEVLKLTGKTLSEYQQTQTKESPYDYVFIGLTMDRDVLYKRINDRVDLMIEQGLIEEAYRLYNHGVRECQSVQAIGYKEIYEYIEGKVTKEEAIEILKRNSRRYAKRQYTWFRNKADVHWFNMTNANFNEKIIEIQQFIEGKLYNHSEIK</sequence>
<evidence type="ECO:0000256" key="4">
    <source>
        <dbReference type="ARBA" id="ARBA00022679"/>
    </source>
</evidence>
<dbReference type="NCBIfam" id="TIGR00174">
    <property type="entry name" value="miaA"/>
    <property type="match status" value="1"/>
</dbReference>
<dbReference type="Pfam" id="PF01715">
    <property type="entry name" value="IPPT"/>
    <property type="match status" value="1"/>
</dbReference>
<comment type="similarity">
    <text evidence="3 10 13">Belongs to the IPP transferase family.</text>
</comment>
<evidence type="ECO:0000256" key="9">
    <source>
        <dbReference type="ARBA" id="ARBA00049563"/>
    </source>
</evidence>
<protein>
    <recommendedName>
        <fullName evidence="10">tRNA dimethylallyltransferase</fullName>
        <ecNumber evidence="10">2.5.1.75</ecNumber>
    </recommendedName>
    <alternativeName>
        <fullName evidence="10">Dimethylallyl diphosphate:tRNA dimethylallyltransferase</fullName>
        <shortName evidence="10">DMAPP:tRNA dimethylallyltransferase</shortName>
        <shortName evidence="10">DMATase</shortName>
    </alternativeName>
    <alternativeName>
        <fullName evidence="10">Isopentenyl-diphosphate:tRNA isopentenyltransferase</fullName>
        <shortName evidence="10">IPP transferase</shortName>
        <shortName evidence="10">IPPT</shortName>
        <shortName evidence="10">IPTase</shortName>
    </alternativeName>
</protein>
<evidence type="ECO:0000256" key="1">
    <source>
        <dbReference type="ARBA" id="ARBA00001946"/>
    </source>
</evidence>
<comment type="catalytic activity">
    <reaction evidence="9 10 11">
        <text>adenosine(37) in tRNA + dimethylallyl diphosphate = N(6)-dimethylallyladenosine(37) in tRNA + diphosphate</text>
        <dbReference type="Rhea" id="RHEA:26482"/>
        <dbReference type="Rhea" id="RHEA-COMP:10162"/>
        <dbReference type="Rhea" id="RHEA-COMP:10375"/>
        <dbReference type="ChEBI" id="CHEBI:33019"/>
        <dbReference type="ChEBI" id="CHEBI:57623"/>
        <dbReference type="ChEBI" id="CHEBI:74411"/>
        <dbReference type="ChEBI" id="CHEBI:74415"/>
        <dbReference type="EC" id="2.5.1.75"/>
    </reaction>
</comment>
<keyword evidence="6 10" id="KW-0547">Nucleotide-binding</keyword>
<dbReference type="InterPro" id="IPR039657">
    <property type="entry name" value="Dimethylallyltransferase"/>
</dbReference>
<feature type="site" description="Interaction with substrate tRNA" evidence="10">
    <location>
        <position position="124"/>
    </location>
</feature>
<feature type="binding site" evidence="10">
    <location>
        <begin position="10"/>
        <end position="17"/>
    </location>
    <ligand>
        <name>ATP</name>
        <dbReference type="ChEBI" id="CHEBI:30616"/>
    </ligand>
</feature>
<dbReference type="PANTHER" id="PTHR11088:SF60">
    <property type="entry name" value="TRNA DIMETHYLALLYLTRANSFERASE"/>
    <property type="match status" value="1"/>
</dbReference>
<dbReference type="RefSeq" id="WP_275117508.1">
    <property type="nucleotide sequence ID" value="NZ_JAOTPO010000003.1"/>
</dbReference>
<keyword evidence="15" id="KW-1185">Reference proteome</keyword>
<dbReference type="Gene3D" id="3.40.50.300">
    <property type="entry name" value="P-loop containing nucleotide triphosphate hydrolases"/>
    <property type="match status" value="1"/>
</dbReference>
<dbReference type="PANTHER" id="PTHR11088">
    <property type="entry name" value="TRNA DIMETHYLALLYLTRANSFERASE"/>
    <property type="match status" value="1"/>
</dbReference>
<comment type="caution">
    <text evidence="14">The sequence shown here is derived from an EMBL/GenBank/DDBJ whole genome shotgun (WGS) entry which is preliminary data.</text>
</comment>
<comment type="subunit">
    <text evidence="10">Monomer.</text>
</comment>
<keyword evidence="5 10" id="KW-0819">tRNA processing</keyword>
<dbReference type="HAMAP" id="MF_00185">
    <property type="entry name" value="IPP_trans"/>
    <property type="match status" value="1"/>
</dbReference>
<keyword evidence="8 10" id="KW-0460">Magnesium</keyword>
<evidence type="ECO:0000313" key="15">
    <source>
        <dbReference type="Proteomes" id="UP001148125"/>
    </source>
</evidence>
<evidence type="ECO:0000256" key="8">
    <source>
        <dbReference type="ARBA" id="ARBA00022842"/>
    </source>
</evidence>
<proteinExistence type="inferred from homology"/>
<evidence type="ECO:0000256" key="3">
    <source>
        <dbReference type="ARBA" id="ARBA00005842"/>
    </source>
</evidence>
<keyword evidence="7 10" id="KW-0067">ATP-binding</keyword>
<dbReference type="EMBL" id="JAOTPO010000003">
    <property type="protein sequence ID" value="MDE5412878.1"/>
    <property type="molecule type" value="Genomic_DNA"/>
</dbReference>
<dbReference type="Gene3D" id="1.10.20.140">
    <property type="match status" value="1"/>
</dbReference>
<evidence type="ECO:0000256" key="5">
    <source>
        <dbReference type="ARBA" id="ARBA00022694"/>
    </source>
</evidence>
<accession>A0ABT5VBN9</accession>
<dbReference type="EC" id="2.5.1.75" evidence="10"/>
<feature type="region of interest" description="Interaction with substrate tRNA" evidence="10">
    <location>
        <begin position="35"/>
        <end position="38"/>
    </location>
</feature>
<evidence type="ECO:0000313" key="14">
    <source>
        <dbReference type="EMBL" id="MDE5412878.1"/>
    </source>
</evidence>
<evidence type="ECO:0000256" key="6">
    <source>
        <dbReference type="ARBA" id="ARBA00022741"/>
    </source>
</evidence>
<evidence type="ECO:0000256" key="7">
    <source>
        <dbReference type="ARBA" id="ARBA00022840"/>
    </source>
</evidence>
<organism evidence="14 15">
    <name type="scientific">Alkalihalobacterium chitinilyticum</name>
    <dbReference type="NCBI Taxonomy" id="2980103"/>
    <lineage>
        <taxon>Bacteria</taxon>
        <taxon>Bacillati</taxon>
        <taxon>Bacillota</taxon>
        <taxon>Bacilli</taxon>
        <taxon>Bacillales</taxon>
        <taxon>Bacillaceae</taxon>
        <taxon>Alkalihalobacterium</taxon>
    </lineage>
</organism>